<dbReference type="PANTHER" id="PTHR30043">
    <property type="entry name" value="PHOSPHONATES TRANSPORT SYSTEM PERMEASE PROTEIN"/>
    <property type="match status" value="1"/>
</dbReference>
<dbReference type="Pfam" id="PF00528">
    <property type="entry name" value="BPD_transp_1"/>
    <property type="match status" value="1"/>
</dbReference>
<keyword evidence="4 7" id="KW-0812">Transmembrane</keyword>
<gene>
    <name evidence="9" type="primary">phnE</name>
    <name evidence="9" type="ORF">ACFFIC_17735</name>
</gene>
<feature type="transmembrane region" description="Helical" evidence="7">
    <location>
        <begin position="237"/>
        <end position="255"/>
    </location>
</feature>
<feature type="transmembrane region" description="Helical" evidence="7">
    <location>
        <begin position="213"/>
        <end position="231"/>
    </location>
</feature>
<keyword evidence="5 7" id="KW-1133">Transmembrane helix</keyword>
<evidence type="ECO:0000256" key="4">
    <source>
        <dbReference type="ARBA" id="ARBA00022692"/>
    </source>
</evidence>
<dbReference type="SUPFAM" id="SSF161098">
    <property type="entry name" value="MetI-like"/>
    <property type="match status" value="1"/>
</dbReference>
<dbReference type="Proteomes" id="UP001589789">
    <property type="component" value="Unassembled WGS sequence"/>
</dbReference>
<keyword evidence="6 7" id="KW-0472">Membrane</keyword>
<dbReference type="InterPro" id="IPR000515">
    <property type="entry name" value="MetI-like"/>
</dbReference>
<comment type="caution">
    <text evidence="9">The sequence shown here is derived from an EMBL/GenBank/DDBJ whole genome shotgun (WGS) entry which is preliminary data.</text>
</comment>
<evidence type="ECO:0000256" key="6">
    <source>
        <dbReference type="ARBA" id="ARBA00023136"/>
    </source>
</evidence>
<feature type="transmembrane region" description="Helical" evidence="7">
    <location>
        <begin position="139"/>
        <end position="159"/>
    </location>
</feature>
<evidence type="ECO:0000313" key="10">
    <source>
        <dbReference type="Proteomes" id="UP001589789"/>
    </source>
</evidence>
<feature type="transmembrane region" description="Helical" evidence="7">
    <location>
        <begin position="179"/>
        <end position="201"/>
    </location>
</feature>
<dbReference type="NCBIfam" id="TIGR01097">
    <property type="entry name" value="PhnE"/>
    <property type="match status" value="1"/>
</dbReference>
<organism evidence="9 10">
    <name type="scientific">Muricoccus vinaceus</name>
    <dbReference type="NCBI Taxonomy" id="424704"/>
    <lineage>
        <taxon>Bacteria</taxon>
        <taxon>Pseudomonadati</taxon>
        <taxon>Pseudomonadota</taxon>
        <taxon>Alphaproteobacteria</taxon>
        <taxon>Acetobacterales</taxon>
        <taxon>Roseomonadaceae</taxon>
        <taxon>Muricoccus</taxon>
    </lineage>
</organism>
<dbReference type="EMBL" id="JBHLVZ010000060">
    <property type="protein sequence ID" value="MFC0387372.1"/>
    <property type="molecule type" value="Genomic_DNA"/>
</dbReference>
<feature type="transmembrane region" description="Helical" evidence="7">
    <location>
        <begin position="80"/>
        <end position="100"/>
    </location>
</feature>
<dbReference type="PANTHER" id="PTHR30043:SF1">
    <property type="entry name" value="ABC TRANSPORT SYSTEM PERMEASE PROTEIN P69"/>
    <property type="match status" value="1"/>
</dbReference>
<feature type="transmembrane region" description="Helical" evidence="7">
    <location>
        <begin position="18"/>
        <end position="36"/>
    </location>
</feature>
<keyword evidence="2 7" id="KW-0813">Transport</keyword>
<evidence type="ECO:0000256" key="2">
    <source>
        <dbReference type="ARBA" id="ARBA00022448"/>
    </source>
</evidence>
<keyword evidence="10" id="KW-1185">Reference proteome</keyword>
<dbReference type="Gene3D" id="1.10.3720.10">
    <property type="entry name" value="MetI-like"/>
    <property type="match status" value="1"/>
</dbReference>
<dbReference type="RefSeq" id="WP_377052746.1">
    <property type="nucleotide sequence ID" value="NZ_JBHLVZ010000060.1"/>
</dbReference>
<dbReference type="PROSITE" id="PS50928">
    <property type="entry name" value="ABC_TM1"/>
    <property type="match status" value="1"/>
</dbReference>
<evidence type="ECO:0000256" key="3">
    <source>
        <dbReference type="ARBA" id="ARBA00022475"/>
    </source>
</evidence>
<feature type="transmembrane region" description="Helical" evidence="7">
    <location>
        <begin position="112"/>
        <end position="132"/>
    </location>
</feature>
<dbReference type="InterPro" id="IPR005769">
    <property type="entry name" value="PhnE/PtxC"/>
</dbReference>
<feature type="domain" description="ABC transmembrane type-1" evidence="8">
    <location>
        <begin position="74"/>
        <end position="256"/>
    </location>
</feature>
<accession>A0ABV6IUS4</accession>
<dbReference type="InterPro" id="IPR035906">
    <property type="entry name" value="MetI-like_sf"/>
</dbReference>
<protein>
    <submittedName>
        <fullName evidence="9">Phosphonate ABC transporter, permease protein PhnE</fullName>
    </submittedName>
</protein>
<evidence type="ECO:0000256" key="7">
    <source>
        <dbReference type="RuleBase" id="RU363032"/>
    </source>
</evidence>
<evidence type="ECO:0000313" key="9">
    <source>
        <dbReference type="EMBL" id="MFC0387372.1"/>
    </source>
</evidence>
<evidence type="ECO:0000259" key="8">
    <source>
        <dbReference type="PROSITE" id="PS50928"/>
    </source>
</evidence>
<comment type="similarity">
    <text evidence="7">Belongs to the binding-protein-dependent transport system permease family.</text>
</comment>
<reference evidence="9 10" key="1">
    <citation type="submission" date="2024-09" db="EMBL/GenBank/DDBJ databases">
        <authorList>
            <person name="Sun Q."/>
            <person name="Mori K."/>
        </authorList>
    </citation>
    <scope>NUCLEOTIDE SEQUENCE [LARGE SCALE GENOMIC DNA]</scope>
    <source>
        <strain evidence="9 10">CCM 7468</strain>
    </source>
</reference>
<comment type="subcellular location">
    <subcellularLocation>
        <location evidence="1 7">Cell membrane</location>
        <topology evidence="1 7">Multi-pass membrane protein</topology>
    </subcellularLocation>
</comment>
<dbReference type="CDD" id="cd06261">
    <property type="entry name" value="TM_PBP2"/>
    <property type="match status" value="1"/>
</dbReference>
<sequence>MSDATLPAPRRTPFAPEWGMRVLGLLLIAYLIYASTQLDLGLGRFITGLGEGGRFLARMFPPNFERWELLLEGMIESIQIAVLATVGGIILSLPLGLMAARNLSPWWVSGPVRAFIAVCRSLHYVIVAILFVKALGFGALAGVAALIVASVGFVAKLFAEAVEEISMKQVEAVRSTGASGMAVLLYGVLPQVASRFVGFGLYQLDSNLRNSTLVGVVGAGGIGGTLFAAFKRFDYDFVSAILITIIGLILLAELVSGRIRAAMQ</sequence>
<evidence type="ECO:0000256" key="5">
    <source>
        <dbReference type="ARBA" id="ARBA00022989"/>
    </source>
</evidence>
<proteinExistence type="inferred from homology"/>
<keyword evidence="3" id="KW-1003">Cell membrane</keyword>
<evidence type="ECO:0000256" key="1">
    <source>
        <dbReference type="ARBA" id="ARBA00004651"/>
    </source>
</evidence>
<name>A0ABV6IUS4_9PROT</name>